<evidence type="ECO:0000313" key="3">
    <source>
        <dbReference type="Proteomes" id="UP000295455"/>
    </source>
</evidence>
<gene>
    <name evidence="2" type="ORF">EV196_10925</name>
</gene>
<feature type="chain" id="PRO_5020287206" evidence="1">
    <location>
        <begin position="19"/>
        <end position="52"/>
    </location>
</feature>
<dbReference type="Proteomes" id="UP000295455">
    <property type="component" value="Unassembled WGS sequence"/>
</dbReference>
<dbReference type="EMBL" id="SLUP01000009">
    <property type="protein sequence ID" value="TCL63401.1"/>
    <property type="molecule type" value="Genomic_DNA"/>
</dbReference>
<accession>A0A4R1RC47</accession>
<evidence type="ECO:0000256" key="1">
    <source>
        <dbReference type="SAM" id="SignalP"/>
    </source>
</evidence>
<dbReference type="AlphaFoldDB" id="A0A4R1RC47"/>
<name>A0A4R1RC47_9FLAO</name>
<keyword evidence="3" id="KW-1185">Reference proteome</keyword>
<keyword evidence="1" id="KW-0732">Signal</keyword>
<feature type="signal peptide" evidence="1">
    <location>
        <begin position="1"/>
        <end position="18"/>
    </location>
</feature>
<proteinExistence type="predicted"/>
<evidence type="ECO:0000313" key="2">
    <source>
        <dbReference type="EMBL" id="TCL63401.1"/>
    </source>
</evidence>
<sequence length="52" mass="5748">MKKICLLLILTVIFSWHNSGSKNSGTFSGTITNSNNEDIIITSGEFYVPIKN</sequence>
<protein>
    <submittedName>
        <fullName evidence="2">Uncharacterized protein</fullName>
    </submittedName>
</protein>
<organism evidence="2 3">
    <name type="scientific">Mariniflexile fucanivorans</name>
    <dbReference type="NCBI Taxonomy" id="264023"/>
    <lineage>
        <taxon>Bacteria</taxon>
        <taxon>Pseudomonadati</taxon>
        <taxon>Bacteroidota</taxon>
        <taxon>Flavobacteriia</taxon>
        <taxon>Flavobacteriales</taxon>
        <taxon>Flavobacteriaceae</taxon>
        <taxon>Mariniflexile</taxon>
    </lineage>
</organism>
<comment type="caution">
    <text evidence="2">The sequence shown here is derived from an EMBL/GenBank/DDBJ whole genome shotgun (WGS) entry which is preliminary data.</text>
</comment>
<reference evidence="2 3" key="1">
    <citation type="submission" date="2019-03" db="EMBL/GenBank/DDBJ databases">
        <title>Genomic Encyclopedia of Type Strains, Phase IV (KMG-IV): sequencing the most valuable type-strain genomes for metagenomic binning, comparative biology and taxonomic classification.</title>
        <authorList>
            <person name="Goeker M."/>
        </authorList>
    </citation>
    <scope>NUCLEOTIDE SEQUENCE [LARGE SCALE GENOMIC DNA]</scope>
    <source>
        <strain evidence="2 3">DSM 18792</strain>
    </source>
</reference>